<dbReference type="EMBL" id="AMYB01000003">
    <property type="protein sequence ID" value="OAD04773.1"/>
    <property type="molecule type" value="Genomic_DNA"/>
</dbReference>
<gene>
    <name evidence="1" type="ORF">MUCCIDRAFT_108606</name>
</gene>
<evidence type="ECO:0000313" key="1">
    <source>
        <dbReference type="EMBL" id="OAD04773.1"/>
    </source>
</evidence>
<name>A0A168MDS6_MUCCL</name>
<accession>A0A168MDS6</accession>
<dbReference type="AlphaFoldDB" id="A0A168MDS6"/>
<reference evidence="1 2" key="1">
    <citation type="submission" date="2015-06" db="EMBL/GenBank/DDBJ databases">
        <title>Expansion of signal transduction pathways in fungi by whole-genome duplication.</title>
        <authorList>
            <consortium name="DOE Joint Genome Institute"/>
            <person name="Corrochano L.M."/>
            <person name="Kuo A."/>
            <person name="Marcet-Houben M."/>
            <person name="Polaino S."/>
            <person name="Salamov A."/>
            <person name="Villalobos J.M."/>
            <person name="Alvarez M.I."/>
            <person name="Avalos J."/>
            <person name="Benito E.P."/>
            <person name="Benoit I."/>
            <person name="Burger G."/>
            <person name="Camino L.P."/>
            <person name="Canovas D."/>
            <person name="Cerda-Olmedo E."/>
            <person name="Cheng J.-F."/>
            <person name="Dominguez A."/>
            <person name="Elias M."/>
            <person name="Eslava A.P."/>
            <person name="Glaser F."/>
            <person name="Grimwood J."/>
            <person name="Gutierrez G."/>
            <person name="Heitman J."/>
            <person name="Henrissat B."/>
            <person name="Iturriaga E.A."/>
            <person name="Lang B.F."/>
            <person name="Lavin J.L."/>
            <person name="Lee S."/>
            <person name="Li W."/>
            <person name="Lindquist E."/>
            <person name="Lopez-Garcia S."/>
            <person name="Luque E.M."/>
            <person name="Marcos A.T."/>
            <person name="Martin J."/>
            <person name="Mccluskey K."/>
            <person name="Medina H.R."/>
            <person name="Miralles-Duran A."/>
            <person name="Miyazaki A."/>
            <person name="Munoz-Torres E."/>
            <person name="Oguiza J.A."/>
            <person name="Ohm R."/>
            <person name="Olmedo M."/>
            <person name="Orejas M."/>
            <person name="Ortiz-Castellanos L."/>
            <person name="Pisabarro A.G."/>
            <person name="Rodriguez-Romero J."/>
            <person name="Ruiz-Herrera J."/>
            <person name="Ruiz-Vazquez R."/>
            <person name="Sanz C."/>
            <person name="Schackwitz W."/>
            <person name="Schmutz J."/>
            <person name="Shahriari M."/>
            <person name="Shelest E."/>
            <person name="Silva-Franco F."/>
            <person name="Soanes D."/>
            <person name="Syed K."/>
            <person name="Tagua V.G."/>
            <person name="Talbot N.J."/>
            <person name="Thon M."/>
            <person name="De Vries R.P."/>
            <person name="Wiebenga A."/>
            <person name="Yadav J.S."/>
            <person name="Braun E.L."/>
            <person name="Baker S."/>
            <person name="Garre V."/>
            <person name="Horwitz B."/>
            <person name="Torres-Martinez S."/>
            <person name="Idnurm A."/>
            <person name="Herrera-Estrella A."/>
            <person name="Gabaldon T."/>
            <person name="Grigoriev I.V."/>
        </authorList>
    </citation>
    <scope>NUCLEOTIDE SEQUENCE [LARGE SCALE GENOMIC DNA]</scope>
    <source>
        <strain evidence="1 2">CBS 277.49</strain>
    </source>
</reference>
<dbReference type="Proteomes" id="UP000077051">
    <property type="component" value="Unassembled WGS sequence"/>
</dbReference>
<proteinExistence type="predicted"/>
<dbReference type="OrthoDB" id="2219639at2759"/>
<dbReference type="VEuPathDB" id="FungiDB:MUCCIDRAFT_108606"/>
<sequence length="174" mass="19440">MATATVAKASNTLAPLGDAKGIHLLFTLPPTAAKTKIAVDVAVTRVTTCECQICLFNDDFYRGKTQLFRLRRSPEQDKVKVVVCCAGSRYELTQTVYDESGTIQLEHYKSTKQLVFKTKYNRKKAFKYDKEANKLVEVVWITADITLKKWCPLTFNGTTMQDNGAPQGHPSATQ</sequence>
<protein>
    <submittedName>
        <fullName evidence="1">Uncharacterized protein</fullName>
    </submittedName>
</protein>
<comment type="caution">
    <text evidence="1">The sequence shown here is derived from an EMBL/GenBank/DDBJ whole genome shotgun (WGS) entry which is preliminary data.</text>
</comment>
<keyword evidence="2" id="KW-1185">Reference proteome</keyword>
<evidence type="ECO:0000313" key="2">
    <source>
        <dbReference type="Proteomes" id="UP000077051"/>
    </source>
</evidence>
<organism evidence="1 2">
    <name type="scientific">Mucor lusitanicus CBS 277.49</name>
    <dbReference type="NCBI Taxonomy" id="747725"/>
    <lineage>
        <taxon>Eukaryota</taxon>
        <taxon>Fungi</taxon>
        <taxon>Fungi incertae sedis</taxon>
        <taxon>Mucoromycota</taxon>
        <taxon>Mucoromycotina</taxon>
        <taxon>Mucoromycetes</taxon>
        <taxon>Mucorales</taxon>
        <taxon>Mucorineae</taxon>
        <taxon>Mucoraceae</taxon>
        <taxon>Mucor</taxon>
    </lineage>
</organism>